<comment type="caution">
    <text evidence="4">The sequence shown here is derived from an EMBL/GenBank/DDBJ whole genome shotgun (WGS) entry which is preliminary data.</text>
</comment>
<dbReference type="EMBL" id="SPUK01000001">
    <property type="protein sequence ID" value="TQW00778.1"/>
    <property type="molecule type" value="Genomic_DNA"/>
</dbReference>
<protein>
    <submittedName>
        <fullName evidence="4">Ankyrin 2,3/unc44</fullName>
    </submittedName>
</protein>
<name>A0A545WDA4_9HYPO</name>
<evidence type="ECO:0000313" key="5">
    <source>
        <dbReference type="Proteomes" id="UP000315783"/>
    </source>
</evidence>
<organism evidence="4 5">
    <name type="scientific">Cordyceps javanica</name>
    <dbReference type="NCBI Taxonomy" id="43265"/>
    <lineage>
        <taxon>Eukaryota</taxon>
        <taxon>Fungi</taxon>
        <taxon>Dikarya</taxon>
        <taxon>Ascomycota</taxon>
        <taxon>Pezizomycotina</taxon>
        <taxon>Sordariomycetes</taxon>
        <taxon>Hypocreomycetidae</taxon>
        <taxon>Hypocreales</taxon>
        <taxon>Cordycipitaceae</taxon>
        <taxon>Cordyceps</taxon>
    </lineage>
</organism>
<dbReference type="STRING" id="43265.A0A545WDA4"/>
<feature type="repeat" description="ANK" evidence="2">
    <location>
        <begin position="594"/>
        <end position="626"/>
    </location>
</feature>
<evidence type="ECO:0000256" key="1">
    <source>
        <dbReference type="ARBA" id="ARBA00022737"/>
    </source>
</evidence>
<accession>A0A545WDA4</accession>
<evidence type="ECO:0000259" key="3">
    <source>
        <dbReference type="Pfam" id="PF24883"/>
    </source>
</evidence>
<gene>
    <name evidence="4" type="ORF">IF1G_00709</name>
</gene>
<evidence type="ECO:0000313" key="4">
    <source>
        <dbReference type="EMBL" id="TQW00778.1"/>
    </source>
</evidence>
<dbReference type="InterPro" id="IPR002110">
    <property type="entry name" value="Ankyrin_rpt"/>
</dbReference>
<feature type="domain" description="Nephrocystin 3-like N-terminal" evidence="3">
    <location>
        <begin position="51"/>
        <end position="218"/>
    </location>
</feature>
<dbReference type="SUPFAM" id="SSF48403">
    <property type="entry name" value="Ankyrin repeat"/>
    <property type="match status" value="1"/>
</dbReference>
<keyword evidence="5" id="KW-1185">Reference proteome</keyword>
<dbReference type="Gene3D" id="1.25.40.20">
    <property type="entry name" value="Ankyrin repeat-containing domain"/>
    <property type="match status" value="1"/>
</dbReference>
<dbReference type="Pfam" id="PF00023">
    <property type="entry name" value="Ank"/>
    <property type="match status" value="1"/>
</dbReference>
<dbReference type="InterPro" id="IPR027417">
    <property type="entry name" value="P-loop_NTPase"/>
</dbReference>
<keyword evidence="2" id="KW-0040">ANK repeat</keyword>
<dbReference type="PROSITE" id="PS50297">
    <property type="entry name" value="ANK_REP_REGION"/>
    <property type="match status" value="1"/>
</dbReference>
<sequence>MSASVAEIPASRRAQYEAALTNNARTALRPTDYDGENSQLAGHLMAHVGSTGSWLFSTSSFQTWKSSATREHGLLLISGNCSGKSVIAAQVIQALRHENAQPLFFFFQGRLESGPSGDARTALYDWIHQIARRCPEVLLKLGKYLSCSPSIDTVSTLDLWRCLRFGLATWSEQHKSACYIVVDGLDEMNRDAHTQEFSEMLLSLTRWEKSQVKVLVTAQLRSPVTDTLVRHGVPEISLHSSLPELQGDFSDYIDYRLSQLASRDSYGPAIKTKVGYQAKGLLIYARLAMDRFSRCSTETDIAKLLTDLPETIGMMYSNMLDEFARQAEVSSATQRLILQFATHAIQPLKIWELAQYLHRIEPSITQNLDIPQIQNLIRKSCGSLLEVQLDGTMAAAHRSFIEFLTDETPEPENSHATLDYGLTHQKMALQCLEYLKSLGLDELSLHTPFIGSAYGPQWITTAETSAFTLYAGANWFIHAQKSEKLDVDPLSIIYTLDSLLVGDSLRKIWVLSHQGEKETYEADALYIALTLGLVEYAKELIRRPESSINSGLPTKVSFLPLAYASKLGHTEFIRALLEQDNRMDVDAFDVGNSSRMTALHHAAISNHGQIITMLLQAGANPRLLTENRGPFSSGPQEMTGSSAFKLACMHGSLDALKALMPVVTTSEDINQAICWAAEYASSPLVEFLASQPLLQINARVNGMTPLMHASNGRYPDCVQRVLAAGADATLGSTSTIDPAHLGRTAVHWWAANWAPRKPCVDHEDDSGDAEESFRLLFEAGAAINARDAAGNTPLHCAVDVRAARILLEAGANVHATNNAGMSVLHASNSSRGAMRGKGTDRASSKNSAVLFEDIANAIDGGEKATDADKKKAIVGCLSAGGAVGVTPNLEKPIYSSGKYKADKLTPEGILIKVVSNAQ</sequence>
<reference evidence="4 5" key="1">
    <citation type="journal article" date="2019" name="Appl. Microbiol. Biotechnol.">
        <title>Genome sequence of Isaria javanica and comparative genome analysis insights into family S53 peptidase evolution in fungal entomopathogens.</title>
        <authorList>
            <person name="Lin R."/>
            <person name="Zhang X."/>
            <person name="Xin B."/>
            <person name="Zou M."/>
            <person name="Gao Y."/>
            <person name="Qin F."/>
            <person name="Hu Q."/>
            <person name="Xie B."/>
            <person name="Cheng X."/>
        </authorList>
    </citation>
    <scope>NUCLEOTIDE SEQUENCE [LARGE SCALE GENOMIC DNA]</scope>
    <source>
        <strain evidence="4 5">IJ1G</strain>
    </source>
</reference>
<dbReference type="Gene3D" id="3.40.50.300">
    <property type="entry name" value="P-loop containing nucleotide triphosphate hydrolases"/>
    <property type="match status" value="1"/>
</dbReference>
<dbReference type="AlphaFoldDB" id="A0A545WDA4"/>
<keyword evidence="1" id="KW-0677">Repeat</keyword>
<dbReference type="PANTHER" id="PTHR10039">
    <property type="entry name" value="AMELOGENIN"/>
    <property type="match status" value="1"/>
</dbReference>
<dbReference type="Pfam" id="PF12796">
    <property type="entry name" value="Ank_2"/>
    <property type="match status" value="2"/>
</dbReference>
<dbReference type="PANTHER" id="PTHR10039:SF14">
    <property type="entry name" value="NACHT DOMAIN-CONTAINING PROTEIN"/>
    <property type="match status" value="1"/>
</dbReference>
<evidence type="ECO:0000256" key="2">
    <source>
        <dbReference type="PROSITE-ProRule" id="PRU00023"/>
    </source>
</evidence>
<dbReference type="InterPro" id="IPR036770">
    <property type="entry name" value="Ankyrin_rpt-contain_sf"/>
</dbReference>
<proteinExistence type="predicted"/>
<dbReference type="Proteomes" id="UP000315783">
    <property type="component" value="Unassembled WGS sequence"/>
</dbReference>
<dbReference type="InterPro" id="IPR056884">
    <property type="entry name" value="NPHP3-like_N"/>
</dbReference>
<feature type="repeat" description="ANK" evidence="2">
    <location>
        <begin position="701"/>
        <end position="733"/>
    </location>
</feature>
<dbReference type="OrthoDB" id="21416at2759"/>
<dbReference type="SMART" id="SM00248">
    <property type="entry name" value="ANK"/>
    <property type="match status" value="7"/>
</dbReference>
<dbReference type="Pfam" id="PF24883">
    <property type="entry name" value="NPHP3_N"/>
    <property type="match status" value="1"/>
</dbReference>
<dbReference type="PROSITE" id="PS50088">
    <property type="entry name" value="ANK_REPEAT"/>
    <property type="match status" value="2"/>
</dbReference>